<sequence>MIWRVGEMGIEEVVGQVKELVKHSSYAALATPEVSLPHGPVLTTDETLFIVQVD</sequence>
<reference evidence="1" key="1">
    <citation type="submission" date="2013-11" db="EMBL/GenBank/DDBJ databases">
        <title>Genome sequence of the fusiform rust pathogen reveals effectors for host alternation and coevolution with pine.</title>
        <authorList>
            <consortium name="DOE Joint Genome Institute"/>
            <person name="Smith K."/>
            <person name="Pendleton A."/>
            <person name="Kubisiak T."/>
            <person name="Anderson C."/>
            <person name="Salamov A."/>
            <person name="Aerts A."/>
            <person name="Riley R."/>
            <person name="Clum A."/>
            <person name="Lindquist E."/>
            <person name="Ence D."/>
            <person name="Campbell M."/>
            <person name="Kronenberg Z."/>
            <person name="Feau N."/>
            <person name="Dhillon B."/>
            <person name="Hamelin R."/>
            <person name="Burleigh J."/>
            <person name="Smith J."/>
            <person name="Yandell M."/>
            <person name="Nelson C."/>
            <person name="Grigoriev I."/>
            <person name="Davis J."/>
        </authorList>
    </citation>
    <scope>NUCLEOTIDE SEQUENCE</scope>
    <source>
        <strain evidence="1">G11</strain>
    </source>
</reference>
<evidence type="ECO:0000313" key="2">
    <source>
        <dbReference type="Proteomes" id="UP000886653"/>
    </source>
</evidence>
<gene>
    <name evidence="1" type="ORF">CROQUDRAFT_659586</name>
</gene>
<feature type="non-terminal residue" evidence="1">
    <location>
        <position position="54"/>
    </location>
</feature>
<keyword evidence="2" id="KW-1185">Reference proteome</keyword>
<dbReference type="AlphaFoldDB" id="A0A9P6NDK4"/>
<dbReference type="EMBL" id="MU167289">
    <property type="protein sequence ID" value="KAG0144765.1"/>
    <property type="molecule type" value="Genomic_DNA"/>
</dbReference>
<organism evidence="1 2">
    <name type="scientific">Cronartium quercuum f. sp. fusiforme G11</name>
    <dbReference type="NCBI Taxonomy" id="708437"/>
    <lineage>
        <taxon>Eukaryota</taxon>
        <taxon>Fungi</taxon>
        <taxon>Dikarya</taxon>
        <taxon>Basidiomycota</taxon>
        <taxon>Pucciniomycotina</taxon>
        <taxon>Pucciniomycetes</taxon>
        <taxon>Pucciniales</taxon>
        <taxon>Coleosporiaceae</taxon>
        <taxon>Cronartium</taxon>
    </lineage>
</organism>
<accession>A0A9P6NDK4</accession>
<name>A0A9P6NDK4_9BASI</name>
<evidence type="ECO:0000313" key="1">
    <source>
        <dbReference type="EMBL" id="KAG0144765.1"/>
    </source>
</evidence>
<comment type="caution">
    <text evidence="1">The sequence shown here is derived from an EMBL/GenBank/DDBJ whole genome shotgun (WGS) entry which is preliminary data.</text>
</comment>
<dbReference type="Proteomes" id="UP000886653">
    <property type="component" value="Unassembled WGS sequence"/>
</dbReference>
<protein>
    <submittedName>
        <fullName evidence="1">Uncharacterized protein</fullName>
    </submittedName>
</protein>
<proteinExistence type="predicted"/>